<feature type="non-terminal residue" evidence="1">
    <location>
        <position position="70"/>
    </location>
</feature>
<dbReference type="AlphaFoldDB" id="T1B847"/>
<evidence type="ECO:0000313" key="1">
    <source>
        <dbReference type="EMBL" id="EQD64618.1"/>
    </source>
</evidence>
<dbReference type="SUPFAM" id="SSF52218">
    <property type="entry name" value="Flavoproteins"/>
    <property type="match status" value="1"/>
</dbReference>
<reference evidence="1" key="2">
    <citation type="journal article" date="2014" name="ISME J.">
        <title>Microbial stratification in low pH oxic and suboxic macroscopic growths along an acid mine drainage.</title>
        <authorList>
            <person name="Mendez-Garcia C."/>
            <person name="Mesa V."/>
            <person name="Sprenger R.R."/>
            <person name="Richter M."/>
            <person name="Diez M.S."/>
            <person name="Solano J."/>
            <person name="Bargiela R."/>
            <person name="Golyshina O.V."/>
            <person name="Manteca A."/>
            <person name="Ramos J.L."/>
            <person name="Gallego J.R."/>
            <person name="Llorente I."/>
            <person name="Martins Dos Santos V.A."/>
            <person name="Jensen O.N."/>
            <person name="Pelaez A.I."/>
            <person name="Sanchez J."/>
            <person name="Ferrer M."/>
        </authorList>
    </citation>
    <scope>NUCLEOTIDE SEQUENCE</scope>
</reference>
<comment type="caution">
    <text evidence="1">The sequence shown here is derived from an EMBL/GenBank/DDBJ whole genome shotgun (WGS) entry which is preliminary data.</text>
</comment>
<gene>
    <name evidence="1" type="ORF">B2A_01905</name>
</gene>
<protein>
    <submittedName>
        <fullName evidence="1">NADPH:quinone oxidoreductase</fullName>
    </submittedName>
</protein>
<organism evidence="1">
    <name type="scientific">mine drainage metagenome</name>
    <dbReference type="NCBI Taxonomy" id="410659"/>
    <lineage>
        <taxon>unclassified sequences</taxon>
        <taxon>metagenomes</taxon>
        <taxon>ecological metagenomes</taxon>
    </lineage>
</organism>
<dbReference type="EMBL" id="AUZZ01001344">
    <property type="protein sequence ID" value="EQD64618.1"/>
    <property type="molecule type" value="Genomic_DNA"/>
</dbReference>
<proteinExistence type="predicted"/>
<name>T1B847_9ZZZZ</name>
<accession>T1B847</accession>
<reference evidence="1" key="1">
    <citation type="submission" date="2013-08" db="EMBL/GenBank/DDBJ databases">
        <authorList>
            <person name="Mendez C."/>
            <person name="Richter M."/>
            <person name="Ferrer M."/>
            <person name="Sanchez J."/>
        </authorList>
    </citation>
    <scope>NUCLEOTIDE SEQUENCE</scope>
</reference>
<dbReference type="InterPro" id="IPR029039">
    <property type="entry name" value="Flavoprotein-like_sf"/>
</dbReference>
<dbReference type="Gene3D" id="3.40.50.360">
    <property type="match status" value="1"/>
</dbReference>
<sequence length="70" mass="7594">MHKPLHLIGLVGSLRTQSYNRGLMEAARELLPEGLALESCPLGIIPPYNEDIRAGRISGTGRTAAPENRN</sequence>